<organism evidence="12 13">
    <name type="scientific">Vibrio algivorus</name>
    <dbReference type="NCBI Taxonomy" id="1667024"/>
    <lineage>
        <taxon>Bacteria</taxon>
        <taxon>Pseudomonadati</taxon>
        <taxon>Pseudomonadota</taxon>
        <taxon>Gammaproteobacteria</taxon>
        <taxon>Vibrionales</taxon>
        <taxon>Vibrionaceae</taxon>
        <taxon>Vibrio</taxon>
    </lineage>
</organism>
<sequence length="313" mass="36047">MSHSFLIEQWDFSTQPAKLVEPKDPLDMLQENHWYHCQREAGALREWLLDNDFESGVVDSLLADDTRPRFEIFDDQSFLLIMRGVNLNEGAMPDDMLSVRILWHKGTLISTRKISSKAITGIRNALREQKGPKNTARLLLAIIEGLNQNIAGFLNEVEEQLFEIEEGDGKNSDLHVIHKRLLKLRRFMKPQRYAHDDFLNVGHPEMEEVELKMRNALDTVIRINESIDFYIEQIQLIKADIEQEQAEKMNRNTYLFTVIAAIFLPVSFLTGLLGINVGGIPGVDNPLAFFIFCAGLGVTFVLEFILLRWLRFF</sequence>
<evidence type="ECO:0000256" key="10">
    <source>
        <dbReference type="ARBA" id="ARBA00023136"/>
    </source>
</evidence>
<dbReference type="GO" id="GO:0000287">
    <property type="term" value="F:magnesium ion binding"/>
    <property type="evidence" value="ECO:0007669"/>
    <property type="project" value="TreeGrafter"/>
</dbReference>
<evidence type="ECO:0000256" key="4">
    <source>
        <dbReference type="ARBA" id="ARBA00022475"/>
    </source>
</evidence>
<keyword evidence="6 11" id="KW-0812">Transmembrane</keyword>
<dbReference type="AlphaFoldDB" id="A0A557NUQ8"/>
<evidence type="ECO:0000256" key="11">
    <source>
        <dbReference type="SAM" id="Phobius"/>
    </source>
</evidence>
<dbReference type="GO" id="GO:0015095">
    <property type="term" value="F:magnesium ion transmembrane transporter activity"/>
    <property type="evidence" value="ECO:0007669"/>
    <property type="project" value="TreeGrafter"/>
</dbReference>
<evidence type="ECO:0000313" key="13">
    <source>
        <dbReference type="Proteomes" id="UP000319828"/>
    </source>
</evidence>
<dbReference type="PANTHER" id="PTHR46494">
    <property type="entry name" value="CORA FAMILY METAL ION TRANSPORTER (EUROFUNG)"/>
    <property type="match status" value="1"/>
</dbReference>
<proteinExistence type="inferred from homology"/>
<evidence type="ECO:0000256" key="1">
    <source>
        <dbReference type="ARBA" id="ARBA00004651"/>
    </source>
</evidence>
<keyword evidence="5" id="KW-0997">Cell inner membrane</keyword>
<dbReference type="Pfam" id="PF01544">
    <property type="entry name" value="CorA"/>
    <property type="match status" value="1"/>
</dbReference>
<evidence type="ECO:0000313" key="12">
    <source>
        <dbReference type="EMBL" id="TVO32161.1"/>
    </source>
</evidence>
<evidence type="ECO:0000256" key="3">
    <source>
        <dbReference type="ARBA" id="ARBA00022448"/>
    </source>
</evidence>
<comment type="subcellular location">
    <subcellularLocation>
        <location evidence="1">Cell membrane</location>
        <topology evidence="1">Multi-pass membrane protein</topology>
    </subcellularLocation>
</comment>
<evidence type="ECO:0000256" key="5">
    <source>
        <dbReference type="ARBA" id="ARBA00022519"/>
    </source>
</evidence>
<protein>
    <submittedName>
        <fullName evidence="12">Zinc transporter ZntB</fullName>
    </submittedName>
</protein>
<dbReference type="InterPro" id="IPR045863">
    <property type="entry name" value="CorA_TM1_TM2"/>
</dbReference>
<dbReference type="Gene3D" id="3.30.460.20">
    <property type="entry name" value="CorA soluble domain-like"/>
    <property type="match status" value="1"/>
</dbReference>
<dbReference type="RefSeq" id="WP_144389190.1">
    <property type="nucleotide sequence ID" value="NZ_CANNCB010000066.1"/>
</dbReference>
<dbReference type="SUPFAM" id="SSF143865">
    <property type="entry name" value="CorA soluble domain-like"/>
    <property type="match status" value="1"/>
</dbReference>
<evidence type="ECO:0000256" key="9">
    <source>
        <dbReference type="ARBA" id="ARBA00023065"/>
    </source>
</evidence>
<feature type="transmembrane region" description="Helical" evidence="11">
    <location>
        <begin position="287"/>
        <end position="310"/>
    </location>
</feature>
<dbReference type="SUPFAM" id="SSF144083">
    <property type="entry name" value="Magnesium transport protein CorA, transmembrane region"/>
    <property type="match status" value="1"/>
</dbReference>
<dbReference type="GO" id="GO:0015087">
    <property type="term" value="F:cobalt ion transmembrane transporter activity"/>
    <property type="evidence" value="ECO:0007669"/>
    <property type="project" value="TreeGrafter"/>
</dbReference>
<dbReference type="InterPro" id="IPR045861">
    <property type="entry name" value="CorA_cytoplasmic_dom"/>
</dbReference>
<comment type="caution">
    <text evidence="12">The sequence shown here is derived from an EMBL/GenBank/DDBJ whole genome shotgun (WGS) entry which is preliminary data.</text>
</comment>
<keyword evidence="10 11" id="KW-0472">Membrane</keyword>
<comment type="similarity">
    <text evidence="2">Belongs to the CorA metal ion transporter (MIT) (TC 1.A.35) family.</text>
</comment>
<dbReference type="EMBL" id="VMKJ01000062">
    <property type="protein sequence ID" value="TVO32161.1"/>
    <property type="molecule type" value="Genomic_DNA"/>
</dbReference>
<dbReference type="GO" id="GO:0005886">
    <property type="term" value="C:plasma membrane"/>
    <property type="evidence" value="ECO:0007669"/>
    <property type="project" value="UniProtKB-SubCell"/>
</dbReference>
<dbReference type="Proteomes" id="UP000319828">
    <property type="component" value="Unassembled WGS sequence"/>
</dbReference>
<keyword evidence="4" id="KW-1003">Cell membrane</keyword>
<name>A0A557NUQ8_9VIBR</name>
<dbReference type="PANTHER" id="PTHR46494:SF3">
    <property type="entry name" value="ZINC TRANSPORT PROTEIN ZNTB"/>
    <property type="match status" value="1"/>
</dbReference>
<dbReference type="CDD" id="cd12833">
    <property type="entry name" value="ZntB-like_1"/>
    <property type="match status" value="1"/>
</dbReference>
<keyword evidence="9" id="KW-0406">Ion transport</keyword>
<dbReference type="GO" id="GO:0050897">
    <property type="term" value="F:cobalt ion binding"/>
    <property type="evidence" value="ECO:0007669"/>
    <property type="project" value="TreeGrafter"/>
</dbReference>
<dbReference type="OrthoDB" id="9803484at2"/>
<dbReference type="Gene3D" id="1.20.58.340">
    <property type="entry name" value="Magnesium transport protein CorA, transmembrane region"/>
    <property type="match status" value="2"/>
</dbReference>
<dbReference type="InterPro" id="IPR002523">
    <property type="entry name" value="MgTranspt_CorA/ZnTranspt_ZntB"/>
</dbReference>
<accession>A0A557NUQ8</accession>
<feature type="transmembrane region" description="Helical" evidence="11">
    <location>
        <begin position="254"/>
        <end position="275"/>
    </location>
</feature>
<evidence type="ECO:0000256" key="8">
    <source>
        <dbReference type="ARBA" id="ARBA00022989"/>
    </source>
</evidence>
<evidence type="ECO:0000256" key="2">
    <source>
        <dbReference type="ARBA" id="ARBA00009765"/>
    </source>
</evidence>
<keyword evidence="3" id="KW-0813">Transport</keyword>
<keyword evidence="8 11" id="KW-1133">Transmembrane helix</keyword>
<keyword evidence="7" id="KW-0862">Zinc</keyword>
<evidence type="ECO:0000256" key="7">
    <source>
        <dbReference type="ARBA" id="ARBA00022833"/>
    </source>
</evidence>
<gene>
    <name evidence="12" type="ORF">FOF44_17355</name>
</gene>
<evidence type="ECO:0000256" key="6">
    <source>
        <dbReference type="ARBA" id="ARBA00022692"/>
    </source>
</evidence>
<reference evidence="12 13" key="1">
    <citation type="submission" date="2019-07" db="EMBL/GenBank/DDBJ databases">
        <title>The draft genome sequence of Vibrio algivorus M1486.</title>
        <authorList>
            <person name="Meng X."/>
        </authorList>
    </citation>
    <scope>NUCLEOTIDE SEQUENCE [LARGE SCALE GENOMIC DNA]</scope>
    <source>
        <strain evidence="12 13">M1486</strain>
    </source>
</reference>